<keyword evidence="5 7" id="KW-1133">Transmembrane helix</keyword>
<comment type="similarity">
    <text evidence="2">Belongs to the resistance-nodulation-cell division (RND) (TC 2.A.6) family. MmpL subfamily.</text>
</comment>
<proteinExistence type="inferred from homology"/>
<dbReference type="PANTHER" id="PTHR33406">
    <property type="entry name" value="MEMBRANE PROTEIN MJ1562-RELATED"/>
    <property type="match status" value="1"/>
</dbReference>
<feature type="transmembrane region" description="Helical" evidence="7">
    <location>
        <begin position="206"/>
        <end position="227"/>
    </location>
</feature>
<dbReference type="Pfam" id="PF03176">
    <property type="entry name" value="MMPL"/>
    <property type="match status" value="2"/>
</dbReference>
<protein>
    <submittedName>
        <fullName evidence="9">X-X-X-Leu-X-X-Gly heptad repeat-containing protein</fullName>
    </submittedName>
</protein>
<dbReference type="Gene3D" id="1.10.287.1490">
    <property type="match status" value="1"/>
</dbReference>
<dbReference type="NCBIfam" id="TIGR03057">
    <property type="entry name" value="xxxLxxG_by_4"/>
    <property type="match status" value="1"/>
</dbReference>
<feature type="transmembrane region" description="Helical" evidence="7">
    <location>
        <begin position="233"/>
        <end position="257"/>
    </location>
</feature>
<sequence length="962" mass="102121">MRLGRVVVRVPWLVIAAWVALVVVLSIAFPPLAKIVENQTMQPLPPQAMAPTQHMAADFGDSAQNILVVVMSDDKGLQASDNDTYRALADKLRADGQDVSGVEDFVSTPALRALMVSKDDNAFYLAVTLKAPPGSPESSEAYKRVRDIVDDVTKGSDLTTHVTGQAAVVADMSIVTARDMHLIEIATAVMVMLILAVIYRRPVTALLPLITIGITVASAQGVVSALTHVGLNVTAMTVVLMTAMIVGAGTDYAVFVISRYHEYLRSGIDSDEAVQKALGSIGKVIAASAATVAVTFLGMIFTRLPAFTSVGPALAVSIAVAFFAAITLLPAILVLAGRRGWITPRAPLTSRIWQRSAINLVRRPRSHLFVSLAVLIALGGCALMMHPTFNDRMQLPDSVESNQGYTEMAAHFSTSSLLPEYIYIQSLHDLRNSQALADMEQMAQRVAQLRDINAVRGITRPTGQPLDQTKVSWQAGQVGSKLADASSQISSKTGDLDALSSGAQKLADTLAQVRDQIRTAAGSMSAITGALDQVQQELFTAQTTQLLDTIQTFANNVADNQSAVNGVISNANAMLSALNNSPQCDADPVCSDGRTKLQQLAAAGPAPSAQDVLTKVTSLSSLMQSTAAELRAAGVGDPAALQQKIAQVEQGANALADGSKQLAAGVKTLVDQTKRMGVGMNQAAGLLNSIERDASQPSMSGMYVPPQILTTSDFKNAAKLFISPNGHSARYLVESKFDPFSTQAMDQVEPILDTARAAQPNTSLADATISMVGTTPMYSAMRSDYDHDLRLIVVMTLAVVFLILVALLRALVAPLYLIASVVVSYLSALGVGVIFFQFILGQDIYWNVPATAFIVLVAVGADYNLLLITRIREESRNGIRSGIISAVRSTGGVITSAGIIFAGSMFGLLFGTLSTMVQTGFIIGVGLLIDTFVVRTITVPALASLIGRANWWPSKEMSKPAH</sequence>
<evidence type="ECO:0000256" key="1">
    <source>
        <dbReference type="ARBA" id="ARBA00004651"/>
    </source>
</evidence>
<evidence type="ECO:0000256" key="7">
    <source>
        <dbReference type="SAM" id="Phobius"/>
    </source>
</evidence>
<dbReference type="PANTHER" id="PTHR33406:SF6">
    <property type="entry name" value="MEMBRANE PROTEIN YDGH-RELATED"/>
    <property type="match status" value="1"/>
</dbReference>
<keyword evidence="4 7" id="KW-0812">Transmembrane</keyword>
<comment type="subcellular location">
    <subcellularLocation>
        <location evidence="1">Cell membrane</location>
        <topology evidence="1">Multi-pass membrane protein</topology>
    </subcellularLocation>
</comment>
<name>G8RT50_MYCRN</name>
<dbReference type="KEGG" id="mrh:MycrhN_2272"/>
<feature type="transmembrane region" description="Helical" evidence="7">
    <location>
        <begin position="368"/>
        <end position="389"/>
    </location>
</feature>
<accession>G8RT50</accession>
<evidence type="ECO:0000313" key="10">
    <source>
        <dbReference type="Proteomes" id="UP000005442"/>
    </source>
</evidence>
<dbReference type="eggNOG" id="COG2409">
    <property type="taxonomic scope" value="Bacteria"/>
</dbReference>
<dbReference type="EMBL" id="CP003169">
    <property type="protein sequence ID" value="AEV72862.1"/>
    <property type="molecule type" value="Genomic_DNA"/>
</dbReference>
<keyword evidence="3" id="KW-1003">Cell membrane</keyword>
<dbReference type="HOGENOM" id="CLU_005108_3_0_11"/>
<dbReference type="PATRIC" id="fig|710685.3.peg.2273"/>
<dbReference type="OrthoDB" id="2365435at2"/>
<feature type="transmembrane region" description="Helical" evidence="7">
    <location>
        <begin position="921"/>
        <end position="947"/>
    </location>
</feature>
<evidence type="ECO:0000256" key="3">
    <source>
        <dbReference type="ARBA" id="ARBA00022475"/>
    </source>
</evidence>
<gene>
    <name evidence="9" type="ordered locus">MycrhN_2272</name>
</gene>
<evidence type="ECO:0000313" key="9">
    <source>
        <dbReference type="EMBL" id="AEV72862.1"/>
    </source>
</evidence>
<feature type="transmembrane region" description="Helical" evidence="7">
    <location>
        <begin position="313"/>
        <end position="336"/>
    </location>
</feature>
<dbReference type="SUPFAM" id="SSF82866">
    <property type="entry name" value="Multidrug efflux transporter AcrB transmembrane domain"/>
    <property type="match status" value="2"/>
</dbReference>
<dbReference type="InterPro" id="IPR023908">
    <property type="entry name" value="xxxLxxG_rpt"/>
</dbReference>
<dbReference type="GO" id="GO:0005886">
    <property type="term" value="C:plasma membrane"/>
    <property type="evidence" value="ECO:0007669"/>
    <property type="project" value="UniProtKB-SubCell"/>
</dbReference>
<dbReference type="Proteomes" id="UP000005442">
    <property type="component" value="Chromosome"/>
</dbReference>
<evidence type="ECO:0000256" key="2">
    <source>
        <dbReference type="ARBA" id="ARBA00010157"/>
    </source>
</evidence>
<dbReference type="RefSeq" id="WP_014210674.1">
    <property type="nucleotide sequence ID" value="NC_016604.1"/>
</dbReference>
<dbReference type="PROSITE" id="PS50156">
    <property type="entry name" value="SSD"/>
    <property type="match status" value="1"/>
</dbReference>
<feature type="transmembrane region" description="Helical" evidence="7">
    <location>
        <begin position="889"/>
        <end position="909"/>
    </location>
</feature>
<dbReference type="Gene3D" id="1.20.1640.10">
    <property type="entry name" value="Multidrug efflux transporter AcrB transmembrane domain"/>
    <property type="match status" value="2"/>
</dbReference>
<reference evidence="9 10" key="1">
    <citation type="submission" date="2011-12" db="EMBL/GenBank/DDBJ databases">
        <title>Complete sequence of Mycobacterium rhodesiae NBB3.</title>
        <authorList>
            <consortium name="US DOE Joint Genome Institute"/>
            <person name="Lucas S."/>
            <person name="Han J."/>
            <person name="Lapidus A."/>
            <person name="Cheng J.-F."/>
            <person name="Goodwin L."/>
            <person name="Pitluck S."/>
            <person name="Peters L."/>
            <person name="Mikhailova N."/>
            <person name="Gu W."/>
            <person name="Detter J.C."/>
            <person name="Han C."/>
            <person name="Tapia R."/>
            <person name="Land M."/>
            <person name="Hauser L."/>
            <person name="Kyrpides N."/>
            <person name="Ivanova N."/>
            <person name="Pagani I."/>
            <person name="Mattes T."/>
            <person name="Holmes A."/>
            <person name="Rutledge P."/>
            <person name="Paulsen I."/>
            <person name="Coleman N."/>
            <person name="Woyke T."/>
        </authorList>
    </citation>
    <scope>NUCLEOTIDE SEQUENCE [LARGE SCALE GENOMIC DNA]</scope>
    <source>
        <strain evidence="9 10">NBB3</strain>
    </source>
</reference>
<dbReference type="AlphaFoldDB" id="G8RT50"/>
<feature type="transmembrane region" description="Helical" evidence="7">
    <location>
        <begin position="12"/>
        <end position="33"/>
    </location>
</feature>
<dbReference type="InterPro" id="IPR004869">
    <property type="entry name" value="MMPL_dom"/>
</dbReference>
<feature type="transmembrane region" description="Helical" evidence="7">
    <location>
        <begin position="180"/>
        <end position="199"/>
    </location>
</feature>
<dbReference type="InterPro" id="IPR050545">
    <property type="entry name" value="Mycobact_MmpL"/>
</dbReference>
<dbReference type="InterPro" id="IPR000731">
    <property type="entry name" value="SSD"/>
</dbReference>
<feature type="transmembrane region" description="Helical" evidence="7">
    <location>
        <begin position="844"/>
        <end position="868"/>
    </location>
</feature>
<keyword evidence="10" id="KW-1185">Reference proteome</keyword>
<organism evidence="9 10">
    <name type="scientific">Mycolicibacterium rhodesiae (strain NBB3)</name>
    <name type="common">Mycobacterium rhodesiae</name>
    <dbReference type="NCBI Taxonomy" id="710685"/>
    <lineage>
        <taxon>Bacteria</taxon>
        <taxon>Bacillati</taxon>
        <taxon>Actinomycetota</taxon>
        <taxon>Actinomycetes</taxon>
        <taxon>Mycobacteriales</taxon>
        <taxon>Mycobacteriaceae</taxon>
        <taxon>Mycolicibacterium</taxon>
    </lineage>
</organism>
<evidence type="ECO:0000256" key="6">
    <source>
        <dbReference type="ARBA" id="ARBA00023136"/>
    </source>
</evidence>
<feature type="domain" description="SSD" evidence="8">
    <location>
        <begin position="207"/>
        <end position="335"/>
    </location>
</feature>
<evidence type="ECO:0000259" key="8">
    <source>
        <dbReference type="PROSITE" id="PS50156"/>
    </source>
</evidence>
<feature type="transmembrane region" description="Helical" evidence="7">
    <location>
        <begin position="278"/>
        <end position="301"/>
    </location>
</feature>
<keyword evidence="6 7" id="KW-0472">Membrane</keyword>
<evidence type="ECO:0000256" key="4">
    <source>
        <dbReference type="ARBA" id="ARBA00022692"/>
    </source>
</evidence>
<evidence type="ECO:0000256" key="5">
    <source>
        <dbReference type="ARBA" id="ARBA00022989"/>
    </source>
</evidence>
<feature type="transmembrane region" description="Helical" evidence="7">
    <location>
        <begin position="789"/>
        <end position="808"/>
    </location>
</feature>
<dbReference type="STRING" id="710685.MycrhN_2272"/>
<feature type="transmembrane region" description="Helical" evidence="7">
    <location>
        <begin position="815"/>
        <end position="838"/>
    </location>
</feature>